<organism evidence="5 6">
    <name type="scientific">Ruminiclostridium herbifermentans</name>
    <dbReference type="NCBI Taxonomy" id="2488810"/>
    <lineage>
        <taxon>Bacteria</taxon>
        <taxon>Bacillati</taxon>
        <taxon>Bacillota</taxon>
        <taxon>Clostridia</taxon>
        <taxon>Eubacteriales</taxon>
        <taxon>Oscillospiraceae</taxon>
        <taxon>Ruminiclostridium</taxon>
    </lineage>
</organism>
<dbReference type="InterPro" id="IPR003593">
    <property type="entry name" value="AAA+_ATPase"/>
</dbReference>
<reference evidence="5 6" key="1">
    <citation type="submission" date="2020-09" db="EMBL/GenBank/DDBJ databases">
        <title>Characterization and genome sequencing of Ruminiclostridium sp. nov. MA18.</title>
        <authorList>
            <person name="Rettenmaier R."/>
            <person name="Kowollik M.-L."/>
            <person name="Liebl W."/>
            <person name="Zverlov V."/>
        </authorList>
    </citation>
    <scope>NUCLEOTIDE SEQUENCE [LARGE SCALE GENOMIC DNA]</scope>
    <source>
        <strain evidence="5 6">MA18</strain>
    </source>
</reference>
<dbReference type="KEGG" id="rher:EHE19_000540"/>
<dbReference type="AlphaFoldDB" id="A0A4U7JIB8"/>
<keyword evidence="6" id="KW-1185">Reference proteome</keyword>
<dbReference type="SUPFAM" id="SSF52540">
    <property type="entry name" value="P-loop containing nucleoside triphosphate hydrolases"/>
    <property type="match status" value="1"/>
</dbReference>
<evidence type="ECO:0000256" key="3">
    <source>
        <dbReference type="ARBA" id="ARBA00022840"/>
    </source>
</evidence>
<accession>A0A4U7JIB8</accession>
<dbReference type="InterPro" id="IPR003439">
    <property type="entry name" value="ABC_transporter-like_ATP-bd"/>
</dbReference>
<dbReference type="OrthoDB" id="9799337at2"/>
<evidence type="ECO:0000313" key="6">
    <source>
        <dbReference type="Proteomes" id="UP000306409"/>
    </source>
</evidence>
<keyword evidence="3 5" id="KW-0067">ATP-binding</keyword>
<evidence type="ECO:0000313" key="5">
    <source>
        <dbReference type="EMBL" id="QNU67083.1"/>
    </source>
</evidence>
<evidence type="ECO:0000256" key="4">
    <source>
        <dbReference type="ARBA" id="ARBA00022967"/>
    </source>
</evidence>
<dbReference type="SMART" id="SM00382">
    <property type="entry name" value="AAA"/>
    <property type="match status" value="1"/>
</dbReference>
<dbReference type="InterPro" id="IPR027417">
    <property type="entry name" value="P-loop_NTPase"/>
</dbReference>
<dbReference type="GO" id="GO:0005524">
    <property type="term" value="F:ATP binding"/>
    <property type="evidence" value="ECO:0007669"/>
    <property type="project" value="UniProtKB-KW"/>
</dbReference>
<name>A0A4U7JIB8_9FIRM</name>
<keyword evidence="4" id="KW-1278">Translocase</keyword>
<dbReference type="PANTHER" id="PTHR42794:SF1">
    <property type="entry name" value="HEMIN IMPORT ATP-BINDING PROTEIN HMUV"/>
    <property type="match status" value="1"/>
</dbReference>
<dbReference type="EMBL" id="CP061336">
    <property type="protein sequence ID" value="QNU67083.1"/>
    <property type="molecule type" value="Genomic_DNA"/>
</dbReference>
<keyword evidence="2" id="KW-0547">Nucleotide-binding</keyword>
<gene>
    <name evidence="5" type="ORF">EHE19_000540</name>
</gene>
<proteinExistence type="predicted"/>
<dbReference type="PANTHER" id="PTHR42794">
    <property type="entry name" value="HEMIN IMPORT ATP-BINDING PROTEIN HMUV"/>
    <property type="match status" value="1"/>
</dbReference>
<protein>
    <submittedName>
        <fullName evidence="5">ABC transporter ATP-binding protein</fullName>
    </submittedName>
</protein>
<dbReference type="Proteomes" id="UP000306409">
    <property type="component" value="Chromosome"/>
</dbReference>
<dbReference type="GO" id="GO:0016887">
    <property type="term" value="F:ATP hydrolysis activity"/>
    <property type="evidence" value="ECO:0007669"/>
    <property type="project" value="InterPro"/>
</dbReference>
<dbReference type="InterPro" id="IPR017871">
    <property type="entry name" value="ABC_transporter-like_CS"/>
</dbReference>
<dbReference type="PROSITE" id="PS00211">
    <property type="entry name" value="ABC_TRANSPORTER_1"/>
    <property type="match status" value="1"/>
</dbReference>
<keyword evidence="1" id="KW-0813">Transport</keyword>
<evidence type="ECO:0000256" key="2">
    <source>
        <dbReference type="ARBA" id="ARBA00022741"/>
    </source>
</evidence>
<dbReference type="Pfam" id="PF00005">
    <property type="entry name" value="ABC_tran"/>
    <property type="match status" value="1"/>
</dbReference>
<dbReference type="Gene3D" id="3.40.50.300">
    <property type="entry name" value="P-loop containing nucleotide triphosphate hydrolases"/>
    <property type="match status" value="1"/>
</dbReference>
<dbReference type="CDD" id="cd03214">
    <property type="entry name" value="ABC_Iron-Siderophores_B12_Hemin"/>
    <property type="match status" value="1"/>
</dbReference>
<dbReference type="RefSeq" id="WP_137697148.1">
    <property type="nucleotide sequence ID" value="NZ_CP061336.1"/>
</dbReference>
<evidence type="ECO:0000256" key="1">
    <source>
        <dbReference type="ARBA" id="ARBA00022448"/>
    </source>
</evidence>
<dbReference type="FunFam" id="3.40.50.300:FF:000134">
    <property type="entry name" value="Iron-enterobactin ABC transporter ATP-binding protein"/>
    <property type="match status" value="1"/>
</dbReference>
<sequence length="279" mass="31545">MNKKTYPIEVKNLIEAKNLKCSLGGREIIAGVDFTVEKGKFYSIIGPNGSGKTTLLRTIVSSLEPKSGDLLIDNTSIEQLKGKELAKKLAYVSQNTNSDVDFNVLDYVLMGRYPYLGLFQNEGEKDMEYAQKSMELTNTWYLREKKLNEISGGERQRVVVARALTQDTPIILLDEPISQLDIHHQIELMDTLSNMVETRGVTIIAVLHDLNIASQYSDYIMLINDGKLVRHGRPEEVLSKEVILEVYNMSVQVLQNPETGKPLIIPSRYRKRKDLTAAR</sequence>
<dbReference type="PROSITE" id="PS50893">
    <property type="entry name" value="ABC_TRANSPORTER_2"/>
    <property type="match status" value="1"/>
</dbReference>